<sequence length="236" mass="25923">MPVFQKNSEKSALGGQPKATKRVKVAASILNCNFLRLYEEIKSIEKAGIDALHLDVMDGHFVPNLSFGVPILKSIRQVTKLPIISHLMVIKPEDLIDKFIADSDGIIFHIEATKRPRHCLHQIHQAKKLAGISLNPDTPVEAIFKYSNQIEEILVMSVHPGFGGQAFIAKSLERIRAIKKYLTSVNSCAMLAVDGGVNPNNAPSLIKAGVDILVAGTAIFSSTNYKQTIERLRCSK</sequence>
<organism evidence="15">
    <name type="scientific">candidate division WOR-3 bacterium</name>
    <dbReference type="NCBI Taxonomy" id="2052148"/>
    <lineage>
        <taxon>Bacteria</taxon>
        <taxon>Bacteria division WOR-3</taxon>
    </lineage>
</organism>
<feature type="binding site" evidence="10 13">
    <location>
        <position position="53"/>
    </location>
    <ligand>
        <name>a divalent metal cation</name>
        <dbReference type="ChEBI" id="CHEBI:60240"/>
    </ligand>
</feature>
<dbReference type="CDD" id="cd00429">
    <property type="entry name" value="RPE"/>
    <property type="match status" value="1"/>
</dbReference>
<evidence type="ECO:0000256" key="8">
    <source>
        <dbReference type="ARBA" id="ARBA00022723"/>
    </source>
</evidence>
<evidence type="ECO:0000256" key="11">
    <source>
        <dbReference type="PIRNR" id="PIRNR001461"/>
    </source>
</evidence>
<comment type="cofactor">
    <cofactor evidence="2">
        <name>Mn(2+)</name>
        <dbReference type="ChEBI" id="CHEBI:29035"/>
    </cofactor>
</comment>
<dbReference type="GO" id="GO:0006098">
    <property type="term" value="P:pentose-phosphate shunt"/>
    <property type="evidence" value="ECO:0007669"/>
    <property type="project" value="UniProtKB-UniRule"/>
</dbReference>
<keyword evidence="8 10" id="KW-0479">Metal-binding</keyword>
<dbReference type="GO" id="GO:0005737">
    <property type="term" value="C:cytoplasm"/>
    <property type="evidence" value="ECO:0007669"/>
    <property type="project" value="UniProtKB-ARBA"/>
</dbReference>
<keyword evidence="13" id="KW-0464">Manganese</keyword>
<comment type="similarity">
    <text evidence="6 10 11">Belongs to the ribulose-phosphate 3-epimerase family.</text>
</comment>
<dbReference type="EC" id="5.1.3.1" evidence="7 10"/>
<feature type="active site" description="Proton acceptor" evidence="10 12">
    <location>
        <position position="55"/>
    </location>
</feature>
<dbReference type="SUPFAM" id="SSF51366">
    <property type="entry name" value="Ribulose-phoshate binding barrel"/>
    <property type="match status" value="1"/>
</dbReference>
<dbReference type="HAMAP" id="MF_02227">
    <property type="entry name" value="RPE"/>
    <property type="match status" value="1"/>
</dbReference>
<dbReference type="PROSITE" id="PS01085">
    <property type="entry name" value="RIBUL_P_3_EPIMER_1"/>
    <property type="match status" value="1"/>
</dbReference>
<evidence type="ECO:0000256" key="9">
    <source>
        <dbReference type="ARBA" id="ARBA00023235"/>
    </source>
</evidence>
<evidence type="ECO:0000256" key="5">
    <source>
        <dbReference type="ARBA" id="ARBA00001954"/>
    </source>
</evidence>
<comment type="caution">
    <text evidence="10">Lacks conserved residue(s) required for the propagation of feature annotation.</text>
</comment>
<dbReference type="PROSITE" id="PS01086">
    <property type="entry name" value="RIBUL_P_3_EPIMER_2"/>
    <property type="match status" value="1"/>
</dbReference>
<dbReference type="InterPro" id="IPR011060">
    <property type="entry name" value="RibuloseP-bd_barrel"/>
</dbReference>
<feature type="binding site" evidence="10">
    <location>
        <begin position="194"/>
        <end position="196"/>
    </location>
    <ligand>
        <name>substrate</name>
    </ligand>
</feature>
<dbReference type="Pfam" id="PF00834">
    <property type="entry name" value="Ribul_P_3_epim"/>
    <property type="match status" value="1"/>
</dbReference>
<dbReference type="InterPro" id="IPR026019">
    <property type="entry name" value="Ribul_P_3_epim"/>
</dbReference>
<keyword evidence="10 11" id="KW-0119">Carbohydrate metabolism</keyword>
<evidence type="ECO:0000256" key="7">
    <source>
        <dbReference type="ARBA" id="ARBA00013188"/>
    </source>
</evidence>
<keyword evidence="13" id="KW-0862">Zinc</keyword>
<comment type="cofactor">
    <cofactor evidence="3">
        <name>Co(2+)</name>
        <dbReference type="ChEBI" id="CHEBI:48828"/>
    </cofactor>
</comment>
<keyword evidence="9 10" id="KW-0413">Isomerase</keyword>
<comment type="catalytic activity">
    <reaction evidence="1 10 11">
        <text>D-ribulose 5-phosphate = D-xylulose 5-phosphate</text>
        <dbReference type="Rhea" id="RHEA:13677"/>
        <dbReference type="ChEBI" id="CHEBI:57737"/>
        <dbReference type="ChEBI" id="CHEBI:58121"/>
        <dbReference type="EC" id="5.1.3.1"/>
    </reaction>
</comment>
<dbReference type="FunFam" id="3.20.20.70:FF:000004">
    <property type="entry name" value="Ribulose-phosphate 3-epimerase"/>
    <property type="match status" value="1"/>
</dbReference>
<evidence type="ECO:0000256" key="13">
    <source>
        <dbReference type="PIRSR" id="PIRSR001461-2"/>
    </source>
</evidence>
<comment type="function">
    <text evidence="10">Catalyzes the reversible epimerization of D-ribulose 5-phosphate to D-xylulose 5-phosphate.</text>
</comment>
<feature type="binding site" evidence="10 14">
    <location>
        <position position="86"/>
    </location>
    <ligand>
        <name>substrate</name>
    </ligand>
</feature>
<comment type="cofactor">
    <cofactor evidence="4">
        <name>Zn(2+)</name>
        <dbReference type="ChEBI" id="CHEBI:29105"/>
    </cofactor>
</comment>
<comment type="cofactor">
    <cofactor evidence="10 13">
        <name>a divalent metal cation</name>
        <dbReference type="ChEBI" id="CHEBI:60240"/>
    </cofactor>
    <text evidence="10 13">Binds 1 divalent metal cation per subunit.</text>
</comment>
<dbReference type="GO" id="GO:0004750">
    <property type="term" value="F:D-ribulose-phosphate 3-epimerase activity"/>
    <property type="evidence" value="ECO:0007669"/>
    <property type="project" value="UniProtKB-UniRule"/>
</dbReference>
<evidence type="ECO:0000256" key="10">
    <source>
        <dbReference type="HAMAP-Rule" id="MF_02227"/>
    </source>
</evidence>
<comment type="caution">
    <text evidence="15">The sequence shown here is derived from an EMBL/GenBank/DDBJ whole genome shotgun (WGS) entry which is preliminary data.</text>
</comment>
<dbReference type="GO" id="GO:0019323">
    <property type="term" value="P:pentose catabolic process"/>
    <property type="evidence" value="ECO:0007669"/>
    <property type="project" value="UniProtKB-UniRule"/>
</dbReference>
<proteinExistence type="inferred from homology"/>
<feature type="binding site" evidence="14">
    <location>
        <begin position="216"/>
        <end position="217"/>
    </location>
    <ligand>
        <name>substrate</name>
    </ligand>
</feature>
<comment type="cofactor">
    <cofactor evidence="5">
        <name>Fe(2+)</name>
        <dbReference type="ChEBI" id="CHEBI:29033"/>
    </cofactor>
</comment>
<evidence type="ECO:0000256" key="4">
    <source>
        <dbReference type="ARBA" id="ARBA00001947"/>
    </source>
</evidence>
<evidence type="ECO:0000256" key="1">
    <source>
        <dbReference type="ARBA" id="ARBA00001782"/>
    </source>
</evidence>
<dbReference type="InterPro" id="IPR013785">
    <property type="entry name" value="Aldolase_TIM"/>
</dbReference>
<evidence type="ECO:0000256" key="14">
    <source>
        <dbReference type="PIRSR" id="PIRSR001461-3"/>
    </source>
</evidence>
<feature type="binding site" evidence="10 14">
    <location>
        <position position="28"/>
    </location>
    <ligand>
        <name>substrate</name>
    </ligand>
</feature>
<dbReference type="InterPro" id="IPR000056">
    <property type="entry name" value="Ribul_P_3_epim-like"/>
</dbReference>
<feature type="active site" description="Proton donor" evidence="10 12">
    <location>
        <position position="194"/>
    </location>
</feature>
<feature type="binding site" evidence="14">
    <location>
        <position position="196"/>
    </location>
    <ligand>
        <name>substrate</name>
    </ligand>
</feature>
<evidence type="ECO:0000256" key="3">
    <source>
        <dbReference type="ARBA" id="ARBA00001941"/>
    </source>
</evidence>
<feature type="binding site" evidence="10 14">
    <location>
        <begin position="161"/>
        <end position="164"/>
    </location>
    <ligand>
        <name>substrate</name>
    </ligand>
</feature>
<evidence type="ECO:0000256" key="2">
    <source>
        <dbReference type="ARBA" id="ARBA00001936"/>
    </source>
</evidence>
<name>A0A7C6A9F5_UNCW3</name>
<dbReference type="GO" id="GO:0046872">
    <property type="term" value="F:metal ion binding"/>
    <property type="evidence" value="ECO:0007669"/>
    <property type="project" value="UniProtKB-UniRule"/>
</dbReference>
<gene>
    <name evidence="10 15" type="primary">rpe</name>
    <name evidence="15" type="ORF">ENW73_06035</name>
</gene>
<dbReference type="NCBIfam" id="NF004076">
    <property type="entry name" value="PRK05581.1-4"/>
    <property type="match status" value="1"/>
</dbReference>
<dbReference type="AlphaFoldDB" id="A0A7C6A9F5"/>
<evidence type="ECO:0000313" key="15">
    <source>
        <dbReference type="EMBL" id="HHS52408.1"/>
    </source>
</evidence>
<dbReference type="Gene3D" id="3.20.20.70">
    <property type="entry name" value="Aldolase class I"/>
    <property type="match status" value="1"/>
</dbReference>
<evidence type="ECO:0000256" key="12">
    <source>
        <dbReference type="PIRSR" id="PIRSR001461-1"/>
    </source>
</evidence>
<feature type="binding site" evidence="10 13">
    <location>
        <position position="86"/>
    </location>
    <ligand>
        <name>a divalent metal cation</name>
        <dbReference type="ChEBI" id="CHEBI:60240"/>
    </ligand>
</feature>
<dbReference type="PIRSF" id="PIRSF001461">
    <property type="entry name" value="RPE"/>
    <property type="match status" value="1"/>
</dbReference>
<reference evidence="15" key="1">
    <citation type="journal article" date="2020" name="mSystems">
        <title>Genome- and Community-Level Interaction Insights into Carbon Utilization and Element Cycling Functions of Hydrothermarchaeota in Hydrothermal Sediment.</title>
        <authorList>
            <person name="Zhou Z."/>
            <person name="Liu Y."/>
            <person name="Xu W."/>
            <person name="Pan J."/>
            <person name="Luo Z.H."/>
            <person name="Li M."/>
        </authorList>
    </citation>
    <scope>NUCLEOTIDE SEQUENCE [LARGE SCALE GENOMIC DNA]</scope>
    <source>
        <strain evidence="15">SpSt-876</strain>
    </source>
</reference>
<dbReference type="EMBL" id="DTLI01000143">
    <property type="protein sequence ID" value="HHS52408.1"/>
    <property type="molecule type" value="Genomic_DNA"/>
</dbReference>
<evidence type="ECO:0000256" key="6">
    <source>
        <dbReference type="ARBA" id="ARBA00009541"/>
    </source>
</evidence>
<keyword evidence="13" id="KW-0170">Cobalt</keyword>
<dbReference type="PANTHER" id="PTHR11749">
    <property type="entry name" value="RIBULOSE-5-PHOSPHATE-3-EPIMERASE"/>
    <property type="match status" value="1"/>
</dbReference>
<comment type="pathway">
    <text evidence="10">Carbohydrate degradation.</text>
</comment>
<protein>
    <recommendedName>
        <fullName evidence="7 10">Ribulose-phosphate 3-epimerase</fullName>
        <ecNumber evidence="7 10">5.1.3.1</ecNumber>
    </recommendedName>
</protein>
<feature type="binding site" evidence="10 13">
    <location>
        <position position="194"/>
    </location>
    <ligand>
        <name>a divalent metal cation</name>
        <dbReference type="ChEBI" id="CHEBI:60240"/>
    </ligand>
</feature>
<feature type="binding site" evidence="10 13">
    <location>
        <position position="55"/>
    </location>
    <ligand>
        <name>a divalent metal cation</name>
        <dbReference type="ChEBI" id="CHEBI:60240"/>
    </ligand>
</feature>
<accession>A0A7C6A9F5</accession>
<dbReference type="NCBIfam" id="TIGR01163">
    <property type="entry name" value="rpe"/>
    <property type="match status" value="1"/>
</dbReference>